<organism evidence="2 3">
    <name type="scientific">Siminovitchia fordii</name>
    <dbReference type="NCBI Taxonomy" id="254759"/>
    <lineage>
        <taxon>Bacteria</taxon>
        <taxon>Bacillati</taxon>
        <taxon>Bacillota</taxon>
        <taxon>Bacilli</taxon>
        <taxon>Bacillales</taxon>
        <taxon>Bacillaceae</taxon>
        <taxon>Siminovitchia</taxon>
    </lineage>
</organism>
<name>A0ABQ4K0M7_9BACI</name>
<accession>A0ABQ4K0M7</accession>
<evidence type="ECO:0000313" key="2">
    <source>
        <dbReference type="EMBL" id="GIN19196.1"/>
    </source>
</evidence>
<dbReference type="EMBL" id="BOQT01000001">
    <property type="protein sequence ID" value="GIN19196.1"/>
    <property type="molecule type" value="Genomic_DNA"/>
</dbReference>
<sequence length="225" mass="26381">MHFADRVLDYYLLNLEMEHFYVQGGEMNMRKIFYGFFIVLVLSACSQKENIDTTEDEIPFTTKIEVPSTIFTSEKNNSTIDEEEMKLSIKTYLDSSEELYNASYPFEEIIDAGEELNKNEIEKFNRINKLTKENDENFSNYILYNTLPEGYQEESERISRYITASSEYIHELNKLLDNVSDGNFSEIDIESIIDKSDVVNGREQKKIEEFLDKENIHTKAFGRDN</sequence>
<reference evidence="2 3" key="1">
    <citation type="submission" date="2021-03" db="EMBL/GenBank/DDBJ databases">
        <title>Antimicrobial resistance genes in bacteria isolated from Japanese honey, and their potential for conferring macrolide and lincosamide resistance in the American foulbrood pathogen Paenibacillus larvae.</title>
        <authorList>
            <person name="Okamoto M."/>
            <person name="Kumagai M."/>
            <person name="Kanamori H."/>
            <person name="Takamatsu D."/>
        </authorList>
    </citation>
    <scope>NUCLEOTIDE SEQUENCE [LARGE SCALE GENOMIC DNA]</scope>
    <source>
        <strain evidence="2 3">J1TS3</strain>
    </source>
</reference>
<proteinExistence type="predicted"/>
<dbReference type="InterPro" id="IPR012640">
    <property type="entry name" value="Membr_lipoprot_lipid_attach_CS"/>
</dbReference>
<keyword evidence="1" id="KW-0732">Signal</keyword>
<evidence type="ECO:0000313" key="3">
    <source>
        <dbReference type="Proteomes" id="UP000680279"/>
    </source>
</evidence>
<keyword evidence="3" id="KW-1185">Reference proteome</keyword>
<dbReference type="InterPro" id="IPR047903">
    <property type="entry name" value="NDxxF_lipo"/>
</dbReference>
<dbReference type="Pfam" id="PF08139">
    <property type="entry name" value="LPAM_1"/>
    <property type="match status" value="1"/>
</dbReference>
<dbReference type="Proteomes" id="UP000680279">
    <property type="component" value="Unassembled WGS sequence"/>
</dbReference>
<evidence type="ECO:0008006" key="4">
    <source>
        <dbReference type="Google" id="ProtNLM"/>
    </source>
</evidence>
<evidence type="ECO:0000256" key="1">
    <source>
        <dbReference type="ARBA" id="ARBA00022729"/>
    </source>
</evidence>
<dbReference type="NCBIfam" id="NF033193">
    <property type="entry name" value="lipo_NDxxF"/>
    <property type="match status" value="1"/>
</dbReference>
<comment type="caution">
    <text evidence="2">The sequence shown here is derived from an EMBL/GenBank/DDBJ whole genome shotgun (WGS) entry which is preliminary data.</text>
</comment>
<protein>
    <recommendedName>
        <fullName evidence="4">NDxxF motif lipoprotein</fullName>
    </recommendedName>
</protein>
<gene>
    <name evidence="2" type="ORF">J1TS3_03300</name>
</gene>